<dbReference type="InterPro" id="IPR001480">
    <property type="entry name" value="Bulb-type_lectin_dom"/>
</dbReference>
<dbReference type="SUPFAM" id="SSF51110">
    <property type="entry name" value="alpha-D-mannose-specific plant lectins"/>
    <property type="match status" value="1"/>
</dbReference>
<evidence type="ECO:0000256" key="1">
    <source>
        <dbReference type="SAM" id="SignalP"/>
    </source>
</evidence>
<gene>
    <name evidence="3" type="ORF">CUS_6294</name>
</gene>
<dbReference type="eggNOG" id="COG1404">
    <property type="taxonomic scope" value="Bacteria"/>
</dbReference>
<dbReference type="InterPro" id="IPR013230">
    <property type="entry name" value="Peptidase_M15A_C"/>
</dbReference>
<dbReference type="AlphaFoldDB" id="E9S9I1"/>
<feature type="signal peptide" evidence="1">
    <location>
        <begin position="1"/>
        <end position="30"/>
    </location>
</feature>
<evidence type="ECO:0000259" key="2">
    <source>
        <dbReference type="PROSITE" id="PS50927"/>
    </source>
</evidence>
<proteinExistence type="predicted"/>
<dbReference type="Gene3D" id="3.30.1380.10">
    <property type="match status" value="1"/>
</dbReference>
<evidence type="ECO:0000313" key="3">
    <source>
        <dbReference type="EMBL" id="EGC04142.1"/>
    </source>
</evidence>
<dbReference type="Gene3D" id="2.90.10.30">
    <property type="match status" value="1"/>
</dbReference>
<dbReference type="InterPro" id="IPR036426">
    <property type="entry name" value="Bulb-type_lectin_dom_sf"/>
</dbReference>
<dbReference type="InterPro" id="IPR009045">
    <property type="entry name" value="Zn_M74/Hedgehog-like"/>
</dbReference>
<reference evidence="3 4" key="1">
    <citation type="submission" date="2011-02" db="EMBL/GenBank/DDBJ databases">
        <authorList>
            <person name="Nelson K.E."/>
            <person name="Sutton G."/>
            <person name="Torralba M."/>
            <person name="Durkin S."/>
            <person name="Harkins D."/>
            <person name="Montgomery R."/>
            <person name="Ziemer C."/>
            <person name="Klaassens E."/>
            <person name="Ocuiv P."/>
            <person name="Morrison M."/>
        </authorList>
    </citation>
    <scope>NUCLEOTIDE SEQUENCE [LARGE SCALE GENOMIC DNA]</scope>
    <source>
        <strain evidence="3 4">8</strain>
    </source>
</reference>
<dbReference type="SMART" id="SM00108">
    <property type="entry name" value="B_lectin"/>
    <property type="match status" value="1"/>
</dbReference>
<dbReference type="Pfam" id="PF08291">
    <property type="entry name" value="Peptidase_M15_3"/>
    <property type="match status" value="1"/>
</dbReference>
<feature type="domain" description="Bulb-type lectin" evidence="2">
    <location>
        <begin position="58"/>
        <end position="173"/>
    </location>
</feature>
<comment type="caution">
    <text evidence="3">The sequence shown here is derived from an EMBL/GenBank/DDBJ whole genome shotgun (WGS) entry which is preliminary data.</text>
</comment>
<dbReference type="Proteomes" id="UP000004259">
    <property type="component" value="Unassembled WGS sequence"/>
</dbReference>
<evidence type="ECO:0000313" key="4">
    <source>
        <dbReference type="Proteomes" id="UP000004259"/>
    </source>
</evidence>
<dbReference type="PROSITE" id="PS50927">
    <property type="entry name" value="BULB_LECTIN"/>
    <property type="match status" value="1"/>
</dbReference>
<dbReference type="STRING" id="246199.CUS_6294"/>
<dbReference type="eggNOG" id="COG3108">
    <property type="taxonomic scope" value="Bacteria"/>
</dbReference>
<organism evidence="3 4">
    <name type="scientific">Ruminococcus albus 8</name>
    <dbReference type="NCBI Taxonomy" id="246199"/>
    <lineage>
        <taxon>Bacteria</taxon>
        <taxon>Bacillati</taxon>
        <taxon>Bacillota</taxon>
        <taxon>Clostridia</taxon>
        <taxon>Eubacteriales</taxon>
        <taxon>Oscillospiraceae</taxon>
        <taxon>Ruminococcus</taxon>
    </lineage>
</organism>
<feature type="chain" id="PRO_5039624394" evidence="1">
    <location>
        <begin position="31"/>
        <end position="334"/>
    </location>
</feature>
<keyword evidence="4" id="KW-1185">Reference proteome</keyword>
<dbReference type="EMBL" id="ADKM02000040">
    <property type="protein sequence ID" value="EGC04142.1"/>
    <property type="molecule type" value="Genomic_DNA"/>
</dbReference>
<keyword evidence="1" id="KW-0732">Signal</keyword>
<accession>E9S9I1</accession>
<dbReference type="RefSeq" id="WP_002847640.1">
    <property type="nucleotide sequence ID" value="NZ_ADKM02000040.1"/>
</dbReference>
<name>E9S9I1_RUMAL</name>
<protein>
    <submittedName>
        <fullName evidence="3">Peptidase M15</fullName>
    </submittedName>
</protein>
<dbReference type="SUPFAM" id="SSF55166">
    <property type="entry name" value="Hedgehog/DD-peptidase"/>
    <property type="match status" value="1"/>
</dbReference>
<sequence>MKNTTFTRTTKKVITTLTAAGCMLSVSAGALGNSTISNVIFGNAIVADAASNDASTIIDARNGNVELVQGKFYISPNKLYVLVFQGDGNLVVYHYNPSTGKAYSPTWSSQTEKRNGKKCILQGDGNFVIYRSDGKAIWNTRTNGKKNAYLTFSNSGVIRVVSRNTGSTTWSSTYNHGYSINQGPIIDKPADGQLSAHFHSSEFACKRCGKTHAIDPNLIDKLEALYSKLNCSKIIVNSGYRDPDCSVAVGGYRTDAHTLGLAADVVCYDKNGNVIPCETTAWAAEQIGFTGIGLMNGGAIHLDVRTTSNYSNGHWFGDERTGNNNIATFKNYHR</sequence>
<dbReference type="OrthoDB" id="5242612at2"/>